<keyword evidence="2" id="KW-1185">Reference proteome</keyword>
<sequence length="312" mass="34928">MFRTAGRKHWLVAGTLPLLLGAYDPGPITRTRLDPVTIQTNDFARHRAPAEWRGLTVDRLDFAEERARWRLYRIADPKRPRGPLWFVPHDDENAGFEAALTALRKYGGAMIAVDGGGGRRNRNVVFGRSIDPNRNFHDGLPRYPSQVLATVNEGAWPIIALHTNSPGYEGTKSRCPLEGDASGEGVISIRFCNAILTPSASKHRRWPFDSDDVVAFATYRATQTPSAAFCRDAMVGDDWNVVQERVVNSDGSLSNYAVLHDLDYLNFETLETGTEPGALAEASKRLTWMIDRAMTLCARPDQRPPHRTIRFR</sequence>
<dbReference type="RefSeq" id="WP_380941279.1">
    <property type="nucleotide sequence ID" value="NZ_JBHUFC010000006.1"/>
</dbReference>
<evidence type="ECO:0000313" key="2">
    <source>
        <dbReference type="Proteomes" id="UP001597283"/>
    </source>
</evidence>
<protein>
    <submittedName>
        <fullName evidence="1">Uncharacterized protein</fullName>
    </submittedName>
</protein>
<evidence type="ECO:0000313" key="1">
    <source>
        <dbReference type="EMBL" id="MFD1788907.1"/>
    </source>
</evidence>
<proteinExistence type="predicted"/>
<reference evidence="2" key="1">
    <citation type="journal article" date="2019" name="Int. J. Syst. Evol. Microbiol.">
        <title>The Global Catalogue of Microorganisms (GCM) 10K type strain sequencing project: providing services to taxonomists for standard genome sequencing and annotation.</title>
        <authorList>
            <consortium name="The Broad Institute Genomics Platform"/>
            <consortium name="The Broad Institute Genome Sequencing Center for Infectious Disease"/>
            <person name="Wu L."/>
            <person name="Ma J."/>
        </authorList>
    </citation>
    <scope>NUCLEOTIDE SEQUENCE [LARGE SCALE GENOMIC DNA]</scope>
    <source>
        <strain evidence="2">Q85</strain>
    </source>
</reference>
<dbReference type="Proteomes" id="UP001597283">
    <property type="component" value="Unassembled WGS sequence"/>
</dbReference>
<organism evidence="1 2">
    <name type="scientific">Sphingomonas floccifaciens</name>
    <dbReference type="NCBI Taxonomy" id="1844115"/>
    <lineage>
        <taxon>Bacteria</taxon>
        <taxon>Pseudomonadati</taxon>
        <taxon>Pseudomonadota</taxon>
        <taxon>Alphaproteobacteria</taxon>
        <taxon>Sphingomonadales</taxon>
        <taxon>Sphingomonadaceae</taxon>
        <taxon>Sphingomonas</taxon>
    </lineage>
</organism>
<gene>
    <name evidence="1" type="ORF">ACFSC3_15180</name>
</gene>
<comment type="caution">
    <text evidence="1">The sequence shown here is derived from an EMBL/GenBank/DDBJ whole genome shotgun (WGS) entry which is preliminary data.</text>
</comment>
<name>A0ABW4NFP4_9SPHN</name>
<accession>A0ABW4NFP4</accession>
<dbReference type="EMBL" id="JBHUFC010000006">
    <property type="protein sequence ID" value="MFD1788907.1"/>
    <property type="molecule type" value="Genomic_DNA"/>
</dbReference>